<dbReference type="InterPro" id="IPR003593">
    <property type="entry name" value="AAA+_ATPase"/>
</dbReference>
<name>A0A1G2KRB5_9BACT</name>
<sequence length="241" mass="26720">MNEPVLQVSGVSVVLDGESVLEDISFSVRKGEALAIIGPNGAGKSVLLKALLGLVPSQGSIMWAKGVHIGYVPQRFHPDRTIPLTVKEFLLFKSPAFWRPTKDFFAHLDHELSIVGLKKEILGHHVSDLSGGQFQRLMIAWAMTGHPDVLLFDEPTAGIDVGAEETIYSILHRLQKERGTTVLLVSHDLSIVYRYSQHVLCINKKMICHGAPEDVLTPGDLKRIYGETGFYHHHEDPTRTT</sequence>
<dbReference type="SMART" id="SM00382">
    <property type="entry name" value="AAA"/>
    <property type="match status" value="1"/>
</dbReference>
<dbReference type="EMBL" id="MHQL01000050">
    <property type="protein sequence ID" value="OHA01978.1"/>
    <property type="molecule type" value="Genomic_DNA"/>
</dbReference>
<comment type="similarity">
    <text evidence="1">Belongs to the ABC transporter superfamily.</text>
</comment>
<keyword evidence="4" id="KW-0067">ATP-binding</keyword>
<evidence type="ECO:0000256" key="2">
    <source>
        <dbReference type="ARBA" id="ARBA00022448"/>
    </source>
</evidence>
<keyword evidence="3" id="KW-0547">Nucleotide-binding</keyword>
<dbReference type="Gene3D" id="3.40.50.300">
    <property type="entry name" value="P-loop containing nucleotide triphosphate hydrolases"/>
    <property type="match status" value="1"/>
</dbReference>
<evidence type="ECO:0000313" key="6">
    <source>
        <dbReference type="EMBL" id="OHA01978.1"/>
    </source>
</evidence>
<comment type="caution">
    <text evidence="6">The sequence shown here is derived from an EMBL/GenBank/DDBJ whole genome shotgun (WGS) entry which is preliminary data.</text>
</comment>
<dbReference type="PROSITE" id="PS50893">
    <property type="entry name" value="ABC_TRANSPORTER_2"/>
    <property type="match status" value="1"/>
</dbReference>
<evidence type="ECO:0000259" key="5">
    <source>
        <dbReference type="PROSITE" id="PS50893"/>
    </source>
</evidence>
<dbReference type="SUPFAM" id="SSF52540">
    <property type="entry name" value="P-loop containing nucleoside triphosphate hydrolases"/>
    <property type="match status" value="1"/>
</dbReference>
<evidence type="ECO:0000256" key="3">
    <source>
        <dbReference type="ARBA" id="ARBA00022741"/>
    </source>
</evidence>
<dbReference type="GO" id="GO:0005524">
    <property type="term" value="F:ATP binding"/>
    <property type="evidence" value="ECO:0007669"/>
    <property type="project" value="UniProtKB-KW"/>
</dbReference>
<dbReference type="Pfam" id="PF00005">
    <property type="entry name" value="ABC_tran"/>
    <property type="match status" value="1"/>
</dbReference>
<reference evidence="6 7" key="1">
    <citation type="journal article" date="2016" name="Nat. Commun.">
        <title>Thousands of microbial genomes shed light on interconnected biogeochemical processes in an aquifer system.</title>
        <authorList>
            <person name="Anantharaman K."/>
            <person name="Brown C.T."/>
            <person name="Hug L.A."/>
            <person name="Sharon I."/>
            <person name="Castelle C.J."/>
            <person name="Probst A.J."/>
            <person name="Thomas B.C."/>
            <person name="Singh A."/>
            <person name="Wilkins M.J."/>
            <person name="Karaoz U."/>
            <person name="Brodie E.L."/>
            <person name="Williams K.H."/>
            <person name="Hubbard S.S."/>
            <person name="Banfield J.F."/>
        </authorList>
    </citation>
    <scope>NUCLEOTIDE SEQUENCE [LARGE SCALE GENOMIC DNA]</scope>
</reference>
<gene>
    <name evidence="6" type="ORF">A3C16_02460</name>
</gene>
<organism evidence="6 7">
    <name type="scientific">Candidatus Sungbacteria bacterium RIFCSPHIGHO2_02_FULL_51_29</name>
    <dbReference type="NCBI Taxonomy" id="1802273"/>
    <lineage>
        <taxon>Bacteria</taxon>
        <taxon>Candidatus Sungiibacteriota</taxon>
    </lineage>
</organism>
<dbReference type="GO" id="GO:0016887">
    <property type="term" value="F:ATP hydrolysis activity"/>
    <property type="evidence" value="ECO:0007669"/>
    <property type="project" value="InterPro"/>
</dbReference>
<feature type="domain" description="ABC transporter" evidence="5">
    <location>
        <begin position="6"/>
        <end position="229"/>
    </location>
</feature>
<proteinExistence type="inferred from homology"/>
<dbReference type="InterPro" id="IPR050153">
    <property type="entry name" value="Metal_Ion_Import_ABC"/>
</dbReference>
<dbReference type="InterPro" id="IPR003439">
    <property type="entry name" value="ABC_transporter-like_ATP-bd"/>
</dbReference>
<dbReference type="PANTHER" id="PTHR42734">
    <property type="entry name" value="METAL TRANSPORT SYSTEM ATP-BINDING PROTEIN TM_0124-RELATED"/>
    <property type="match status" value="1"/>
</dbReference>
<keyword evidence="2" id="KW-0813">Transport</keyword>
<accession>A0A1G2KRB5</accession>
<dbReference type="Proteomes" id="UP000177811">
    <property type="component" value="Unassembled WGS sequence"/>
</dbReference>
<dbReference type="InterPro" id="IPR027417">
    <property type="entry name" value="P-loop_NTPase"/>
</dbReference>
<protein>
    <recommendedName>
        <fullName evidence="5">ABC transporter domain-containing protein</fullName>
    </recommendedName>
</protein>
<dbReference type="PANTHER" id="PTHR42734:SF17">
    <property type="entry name" value="METAL TRANSPORT SYSTEM ATP-BINDING PROTEIN TM_0124-RELATED"/>
    <property type="match status" value="1"/>
</dbReference>
<evidence type="ECO:0000313" key="7">
    <source>
        <dbReference type="Proteomes" id="UP000177811"/>
    </source>
</evidence>
<evidence type="ECO:0000256" key="1">
    <source>
        <dbReference type="ARBA" id="ARBA00005417"/>
    </source>
</evidence>
<dbReference type="AlphaFoldDB" id="A0A1G2KRB5"/>
<evidence type="ECO:0000256" key="4">
    <source>
        <dbReference type="ARBA" id="ARBA00022840"/>
    </source>
</evidence>